<keyword evidence="6 13" id="KW-0479">Metal-binding</keyword>
<dbReference type="GO" id="GO:0042446">
    <property type="term" value="P:hormone biosynthetic process"/>
    <property type="evidence" value="ECO:0007669"/>
    <property type="project" value="TreeGrafter"/>
</dbReference>
<dbReference type="Gene3D" id="1.10.630.10">
    <property type="entry name" value="Cytochrome P450"/>
    <property type="match status" value="1"/>
</dbReference>
<dbReference type="PANTHER" id="PTHR24289">
    <property type="entry name" value="STEROID 17-ALPHA-HYDROXYLASE/17,20 LYASE"/>
    <property type="match status" value="1"/>
</dbReference>
<name>A0A8S3QGW5_MYTED</name>
<dbReference type="InterPro" id="IPR001128">
    <property type="entry name" value="Cyt_P450"/>
</dbReference>
<accession>A0A8S3QGW5</accession>
<dbReference type="Pfam" id="PF00067">
    <property type="entry name" value="p450"/>
    <property type="match status" value="1"/>
</dbReference>
<keyword evidence="11 14" id="KW-0503">Monooxygenase</keyword>
<evidence type="ECO:0000256" key="6">
    <source>
        <dbReference type="ARBA" id="ARBA00022723"/>
    </source>
</evidence>
<dbReference type="EMBL" id="CAJPWZ010000488">
    <property type="protein sequence ID" value="CAG2194685.1"/>
    <property type="molecule type" value="Genomic_DNA"/>
</dbReference>
<evidence type="ECO:0000256" key="13">
    <source>
        <dbReference type="PIRSR" id="PIRSR602401-1"/>
    </source>
</evidence>
<dbReference type="SUPFAM" id="SSF48264">
    <property type="entry name" value="Cytochrome P450"/>
    <property type="match status" value="1"/>
</dbReference>
<dbReference type="GO" id="GO:0004508">
    <property type="term" value="F:steroid 17-alpha-monooxygenase activity"/>
    <property type="evidence" value="ECO:0007669"/>
    <property type="project" value="TreeGrafter"/>
</dbReference>
<evidence type="ECO:0000256" key="11">
    <source>
        <dbReference type="ARBA" id="ARBA00023033"/>
    </source>
</evidence>
<dbReference type="GO" id="GO:0005789">
    <property type="term" value="C:endoplasmic reticulum membrane"/>
    <property type="evidence" value="ECO:0007669"/>
    <property type="project" value="UniProtKB-SubCell"/>
</dbReference>
<dbReference type="AlphaFoldDB" id="A0A8S3QGW5"/>
<dbReference type="InterPro" id="IPR017972">
    <property type="entry name" value="Cyt_P450_CS"/>
</dbReference>
<keyword evidence="16" id="KW-1185">Reference proteome</keyword>
<organism evidence="15 16">
    <name type="scientific">Mytilus edulis</name>
    <name type="common">Blue mussel</name>
    <dbReference type="NCBI Taxonomy" id="6550"/>
    <lineage>
        <taxon>Eukaryota</taxon>
        <taxon>Metazoa</taxon>
        <taxon>Spiralia</taxon>
        <taxon>Lophotrochozoa</taxon>
        <taxon>Mollusca</taxon>
        <taxon>Bivalvia</taxon>
        <taxon>Autobranchia</taxon>
        <taxon>Pteriomorphia</taxon>
        <taxon>Mytilida</taxon>
        <taxon>Mytiloidea</taxon>
        <taxon>Mytilidae</taxon>
        <taxon>Mytilinae</taxon>
        <taxon>Mytilus</taxon>
    </lineage>
</organism>
<evidence type="ECO:0000256" key="9">
    <source>
        <dbReference type="ARBA" id="ARBA00023002"/>
    </source>
</evidence>
<evidence type="ECO:0000313" key="15">
    <source>
        <dbReference type="EMBL" id="CAG2194685.1"/>
    </source>
</evidence>
<dbReference type="GO" id="GO:0005506">
    <property type="term" value="F:iron ion binding"/>
    <property type="evidence" value="ECO:0007669"/>
    <property type="project" value="InterPro"/>
</dbReference>
<proteinExistence type="inferred from homology"/>
<feature type="binding site" description="axial binding residue" evidence="13">
    <location>
        <position position="418"/>
    </location>
    <ligand>
        <name>heme</name>
        <dbReference type="ChEBI" id="CHEBI:30413"/>
    </ligand>
    <ligandPart>
        <name>Fe</name>
        <dbReference type="ChEBI" id="CHEBI:18248"/>
    </ligandPart>
</feature>
<evidence type="ECO:0000256" key="8">
    <source>
        <dbReference type="ARBA" id="ARBA00022848"/>
    </source>
</evidence>
<reference evidence="15" key="1">
    <citation type="submission" date="2021-03" db="EMBL/GenBank/DDBJ databases">
        <authorList>
            <person name="Bekaert M."/>
        </authorList>
    </citation>
    <scope>NUCLEOTIDE SEQUENCE</scope>
</reference>
<keyword evidence="8" id="KW-0492">Microsome</keyword>
<evidence type="ECO:0000256" key="2">
    <source>
        <dbReference type="ARBA" id="ARBA00004174"/>
    </source>
</evidence>
<protein>
    <submittedName>
        <fullName evidence="15">Uncharacterized protein</fullName>
    </submittedName>
</protein>
<comment type="similarity">
    <text evidence="4 14">Belongs to the cytochrome P450 family.</text>
</comment>
<dbReference type="GO" id="GO:0042448">
    <property type="term" value="P:progesterone metabolic process"/>
    <property type="evidence" value="ECO:0007669"/>
    <property type="project" value="TreeGrafter"/>
</dbReference>
<evidence type="ECO:0000256" key="1">
    <source>
        <dbReference type="ARBA" id="ARBA00001971"/>
    </source>
</evidence>
<dbReference type="PRINTS" id="PR00385">
    <property type="entry name" value="P450"/>
</dbReference>
<evidence type="ECO:0000256" key="3">
    <source>
        <dbReference type="ARBA" id="ARBA00004406"/>
    </source>
</evidence>
<evidence type="ECO:0000256" key="7">
    <source>
        <dbReference type="ARBA" id="ARBA00022824"/>
    </source>
</evidence>
<keyword evidence="7" id="KW-0256">Endoplasmic reticulum</keyword>
<dbReference type="FunFam" id="1.10.630.10:FF:000238">
    <property type="entry name" value="Cytochrome P450 2A6"/>
    <property type="match status" value="1"/>
</dbReference>
<dbReference type="Proteomes" id="UP000683360">
    <property type="component" value="Unassembled WGS sequence"/>
</dbReference>
<keyword evidence="9 14" id="KW-0560">Oxidoreductase</keyword>
<evidence type="ECO:0000256" key="5">
    <source>
        <dbReference type="ARBA" id="ARBA00022617"/>
    </source>
</evidence>
<keyword evidence="5 13" id="KW-0349">Heme</keyword>
<evidence type="ECO:0000256" key="10">
    <source>
        <dbReference type="ARBA" id="ARBA00023004"/>
    </source>
</evidence>
<dbReference type="OrthoDB" id="1055148at2759"/>
<comment type="subcellular location">
    <subcellularLocation>
        <location evidence="3">Endoplasmic reticulum membrane</location>
        <topology evidence="3">Peripheral membrane protein</topology>
    </subcellularLocation>
    <subcellularLocation>
        <location evidence="2">Microsome membrane</location>
        <topology evidence="2">Peripheral membrane protein</topology>
    </subcellularLocation>
</comment>
<dbReference type="GO" id="GO:0020037">
    <property type="term" value="F:heme binding"/>
    <property type="evidence" value="ECO:0007669"/>
    <property type="project" value="InterPro"/>
</dbReference>
<evidence type="ECO:0000256" key="12">
    <source>
        <dbReference type="ARBA" id="ARBA00023136"/>
    </source>
</evidence>
<evidence type="ECO:0000256" key="4">
    <source>
        <dbReference type="ARBA" id="ARBA00010617"/>
    </source>
</evidence>
<keyword evidence="10 13" id="KW-0408">Iron</keyword>
<sequence>MFFLSAIYLWKKTHNGFPPGPFPWPIIGNPILFQGKHHIRLTNLKNKYGDIFSLKAGKNRIVFVCSLDGVINGLNQSDDTFDDRPNLPSFHWLFHGCRQKGLGTADFDEKTSIKKKFIIDCLGSYCSVDTNIEEKITTEAVNLLCYFLKQEEEFDPKESFQFAHLHIMMTLVFHQTQDQAIQDVYKSLKTRSDAKKVFSPNNFFPFLHSFYKDDFQNTVERTELQMAFQRDMLNHHKDTYSPHRLRDIVDHLLLFIESDEDHGLIDCDDIEYLLMEIFESGFSAVPAILQWLIGYMVAFPDCQKLVQRELDEVVGRERFPSLVNQPYLPYTMAVILEVQRIVTVFPFLQPHRTTKHCVFQGFDIPEDTIMMFNIWSIHHDKRYWKNPMRFDPHRFLDDKQNLVIPDQYMPFGAGKRSCPGETLVDVEIFLFFTYIMHQVTVTAAENGQVFKLSLNLMKLFIQSHLKYLCNHGLLTEEAINTVVSLCMLVSLILISNFVGQDNLCLKVLEKYSNFELWRP</sequence>
<dbReference type="PRINTS" id="PR00463">
    <property type="entry name" value="EP450I"/>
</dbReference>
<comment type="cofactor">
    <cofactor evidence="1 13">
        <name>heme</name>
        <dbReference type="ChEBI" id="CHEBI:30413"/>
    </cofactor>
</comment>
<gene>
    <name evidence="15" type="ORF">MEDL_9691</name>
</gene>
<dbReference type="PANTHER" id="PTHR24289:SF1">
    <property type="entry name" value="STEROID 17-ALPHA-HYDROXYLASE_17,20 LYASE"/>
    <property type="match status" value="1"/>
</dbReference>
<dbReference type="InterPro" id="IPR002401">
    <property type="entry name" value="Cyt_P450_E_grp-I"/>
</dbReference>
<evidence type="ECO:0000256" key="14">
    <source>
        <dbReference type="RuleBase" id="RU000461"/>
    </source>
</evidence>
<comment type="caution">
    <text evidence="15">The sequence shown here is derived from an EMBL/GenBank/DDBJ whole genome shotgun (WGS) entry which is preliminary data.</text>
</comment>
<dbReference type="InterPro" id="IPR036396">
    <property type="entry name" value="Cyt_P450_sf"/>
</dbReference>
<evidence type="ECO:0000313" key="16">
    <source>
        <dbReference type="Proteomes" id="UP000683360"/>
    </source>
</evidence>
<keyword evidence="12" id="KW-0472">Membrane</keyword>
<dbReference type="PROSITE" id="PS00086">
    <property type="entry name" value="CYTOCHROME_P450"/>
    <property type="match status" value="1"/>
</dbReference>